<dbReference type="PANTHER" id="PTHR37271">
    <property type="entry name" value="KARYOGAMY PROTEIN KAR9"/>
    <property type="match status" value="1"/>
</dbReference>
<dbReference type="Pfam" id="PF08580">
    <property type="entry name" value="KAR9"/>
    <property type="match status" value="1"/>
</dbReference>
<dbReference type="PANTHER" id="PTHR37271:SF1">
    <property type="entry name" value="KARYOGAMY PROTEIN KAR9"/>
    <property type="match status" value="1"/>
</dbReference>
<dbReference type="OrthoDB" id="5559380at2759"/>
<feature type="non-terminal residue" evidence="3">
    <location>
        <position position="911"/>
    </location>
</feature>
<feature type="compositionally biased region" description="Polar residues" evidence="2">
    <location>
        <begin position="616"/>
        <end position="658"/>
    </location>
</feature>
<protein>
    <recommendedName>
        <fullName evidence="5">Karyogamy protein</fullName>
    </recommendedName>
</protein>
<dbReference type="Proteomes" id="UP000799539">
    <property type="component" value="Unassembled WGS sequence"/>
</dbReference>
<sequence length="911" mass="98817">MPVGGGVRLSGGPVLTDNEASELTYASSVIDVSDALVAENTTDDDDNDDEAGIDEHLRSEASLVDNHKYRMPDVGKTRLCSRTKEPLGPDSATAPATADRTNALNVNGSAAGPAASGSLDFGNWLADPGSANTLERKGSNGSLSKLSISRAGSVYTLGRNSFTGQLAQLTSMRLPDADSLAKKISALPSATEAAKALSDAYEQIRLWIAKANEALEGLNAEDDVEWAAAGGREGIDHVDHAFGRFQHLIEVYILSIERMQTREDVHQLPAKDIETSVEQMEHIVSRWKQIKITLKSIKDQVKLAMEWEDIWERVLGEISEEMQDLQRLVFEMEEKRHQGSESVLSSKDSIDISELETIVEEQPGGSRMQQNRLSMTTPFANGMPLTPPSQPIHVVDKEDSSILALFARMQPLRANLDFLPMRLSSFSARGNAIFPSACVDIDQRREQLESQWQQLEADAESLRRELGEDRWVIVFRNAGRQALKMCESISRSLQKLGSAIEMDEQHINPSAMKTKVDNYDQKKRHYGPAIERVLAIIDRGVTDRLTVNGEILRLQSDMKRRWATLQDALKEMDAVVVEVNEDLANVEQQDQQLRDSVLTVISTDRSLGSSLGVATPGSSPASSVVGTSRKGSFGSRTPTSLTNIKVRTGSSSKESVSRLTLTPSSLPRKSLLPKKSLSDMHSSQRASSLPLGTPSKKMVWPSRPEFTPSSHKPRFVAGARGDDKGFAPLSAYEPSKYAKTPVTPKVNYLRSGTYVPPVPALPRTPASTKNTRTASGTASSLPRPASSLATTFGRTRKSSLPIRSETPSKLSASVPAPGASIKNGLSAKASAPNLRPGSRIGSGRRSSMMPARAGATEDSVSGNEADSEAPAYHNRRLPSALAIHGRQGQAGRRSSMLQSRLGEERDASQGA</sequence>
<dbReference type="GO" id="GO:0030473">
    <property type="term" value="P:nuclear migration along microtubule"/>
    <property type="evidence" value="ECO:0007669"/>
    <property type="project" value="TreeGrafter"/>
</dbReference>
<evidence type="ECO:0000313" key="4">
    <source>
        <dbReference type="Proteomes" id="UP000799539"/>
    </source>
</evidence>
<feature type="compositionally biased region" description="Low complexity" evidence="2">
    <location>
        <begin position="778"/>
        <end position="789"/>
    </location>
</feature>
<feature type="region of interest" description="Disordered" evidence="2">
    <location>
        <begin position="756"/>
        <end position="911"/>
    </location>
</feature>
<dbReference type="AlphaFoldDB" id="A0A6A6FJJ1"/>
<gene>
    <name evidence="3" type="ORF">CERZMDRAFT_58275</name>
</gene>
<feature type="compositionally biased region" description="Polar residues" evidence="2">
    <location>
        <begin position="765"/>
        <end position="777"/>
    </location>
</feature>
<dbReference type="GO" id="GO:0005816">
    <property type="term" value="C:spindle pole body"/>
    <property type="evidence" value="ECO:0007669"/>
    <property type="project" value="TreeGrafter"/>
</dbReference>
<keyword evidence="1" id="KW-0175">Coiled coil</keyword>
<evidence type="ECO:0000256" key="1">
    <source>
        <dbReference type="SAM" id="Coils"/>
    </source>
</evidence>
<dbReference type="EMBL" id="ML992670">
    <property type="protein sequence ID" value="KAF2213573.1"/>
    <property type="molecule type" value="Genomic_DNA"/>
</dbReference>
<reference evidence="3" key="1">
    <citation type="journal article" date="2020" name="Stud. Mycol.">
        <title>101 Dothideomycetes genomes: a test case for predicting lifestyles and emergence of pathogens.</title>
        <authorList>
            <person name="Haridas S."/>
            <person name="Albert R."/>
            <person name="Binder M."/>
            <person name="Bloem J."/>
            <person name="Labutti K."/>
            <person name="Salamov A."/>
            <person name="Andreopoulos B."/>
            <person name="Baker S."/>
            <person name="Barry K."/>
            <person name="Bills G."/>
            <person name="Bluhm B."/>
            <person name="Cannon C."/>
            <person name="Castanera R."/>
            <person name="Culley D."/>
            <person name="Daum C."/>
            <person name="Ezra D."/>
            <person name="Gonzalez J."/>
            <person name="Henrissat B."/>
            <person name="Kuo A."/>
            <person name="Liang C."/>
            <person name="Lipzen A."/>
            <person name="Lutzoni F."/>
            <person name="Magnuson J."/>
            <person name="Mondo S."/>
            <person name="Nolan M."/>
            <person name="Ohm R."/>
            <person name="Pangilinan J."/>
            <person name="Park H.-J."/>
            <person name="Ramirez L."/>
            <person name="Alfaro M."/>
            <person name="Sun H."/>
            <person name="Tritt A."/>
            <person name="Yoshinaga Y."/>
            <person name="Zwiers L.-H."/>
            <person name="Turgeon B."/>
            <person name="Goodwin S."/>
            <person name="Spatafora J."/>
            <person name="Crous P."/>
            <person name="Grigoriev I."/>
        </authorList>
    </citation>
    <scope>NUCLEOTIDE SEQUENCE</scope>
    <source>
        <strain evidence="3">SCOH1-5</strain>
    </source>
</reference>
<evidence type="ECO:0000313" key="3">
    <source>
        <dbReference type="EMBL" id="KAF2213573.1"/>
    </source>
</evidence>
<feature type="compositionally biased region" description="Low complexity" evidence="2">
    <location>
        <begin position="659"/>
        <end position="675"/>
    </location>
</feature>
<keyword evidence="4" id="KW-1185">Reference proteome</keyword>
<dbReference type="InterPro" id="IPR013889">
    <property type="entry name" value="Karyogamy_KAR9"/>
</dbReference>
<evidence type="ECO:0008006" key="5">
    <source>
        <dbReference type="Google" id="ProtNLM"/>
    </source>
</evidence>
<proteinExistence type="predicted"/>
<feature type="coiled-coil region" evidence="1">
    <location>
        <begin position="438"/>
        <end position="465"/>
    </location>
</feature>
<feature type="compositionally biased region" description="Low complexity" evidence="2">
    <location>
        <begin position="835"/>
        <end position="847"/>
    </location>
</feature>
<feature type="compositionally biased region" description="Basic and acidic residues" evidence="2">
    <location>
        <begin position="901"/>
        <end position="911"/>
    </location>
</feature>
<name>A0A6A6FJJ1_9PEZI</name>
<dbReference type="GO" id="GO:0031578">
    <property type="term" value="P:mitotic spindle orientation checkpoint signaling"/>
    <property type="evidence" value="ECO:0007669"/>
    <property type="project" value="TreeGrafter"/>
</dbReference>
<dbReference type="GO" id="GO:0051293">
    <property type="term" value="P:establishment of spindle localization"/>
    <property type="evidence" value="ECO:0007669"/>
    <property type="project" value="TreeGrafter"/>
</dbReference>
<accession>A0A6A6FJJ1</accession>
<dbReference type="GO" id="GO:0005938">
    <property type="term" value="C:cell cortex"/>
    <property type="evidence" value="ECO:0007669"/>
    <property type="project" value="TreeGrafter"/>
</dbReference>
<dbReference type="GO" id="GO:0043332">
    <property type="term" value="C:mating projection tip"/>
    <property type="evidence" value="ECO:0007669"/>
    <property type="project" value="TreeGrafter"/>
</dbReference>
<organism evidence="3 4">
    <name type="scientific">Cercospora zeae-maydis SCOH1-5</name>
    <dbReference type="NCBI Taxonomy" id="717836"/>
    <lineage>
        <taxon>Eukaryota</taxon>
        <taxon>Fungi</taxon>
        <taxon>Dikarya</taxon>
        <taxon>Ascomycota</taxon>
        <taxon>Pezizomycotina</taxon>
        <taxon>Dothideomycetes</taxon>
        <taxon>Dothideomycetidae</taxon>
        <taxon>Mycosphaerellales</taxon>
        <taxon>Mycosphaerellaceae</taxon>
        <taxon>Cercospora</taxon>
    </lineage>
</organism>
<evidence type="ECO:0000256" key="2">
    <source>
        <dbReference type="SAM" id="MobiDB-lite"/>
    </source>
</evidence>
<feature type="coiled-coil region" evidence="1">
    <location>
        <begin position="569"/>
        <end position="596"/>
    </location>
</feature>
<feature type="region of interest" description="Disordered" evidence="2">
    <location>
        <begin position="608"/>
        <end position="721"/>
    </location>
</feature>